<evidence type="ECO:0000313" key="2">
    <source>
        <dbReference type="EMBL" id="ROP28535.1"/>
    </source>
</evidence>
<dbReference type="Proteomes" id="UP000271683">
    <property type="component" value="Unassembled WGS sequence"/>
</dbReference>
<comment type="caution">
    <text evidence="2">The sequence shown here is derived from an EMBL/GenBank/DDBJ whole genome shotgun (WGS) entry which is preliminary data.</text>
</comment>
<feature type="region of interest" description="Disordered" evidence="1">
    <location>
        <begin position="25"/>
        <end position="51"/>
    </location>
</feature>
<evidence type="ECO:0000256" key="1">
    <source>
        <dbReference type="SAM" id="MobiDB-lite"/>
    </source>
</evidence>
<name>A0A3N1GEB3_9ACTN</name>
<dbReference type="EMBL" id="RJKL01000001">
    <property type="protein sequence ID" value="ROP28535.1"/>
    <property type="molecule type" value="Genomic_DNA"/>
</dbReference>
<reference evidence="2 3" key="1">
    <citation type="submission" date="2018-11" db="EMBL/GenBank/DDBJ databases">
        <title>Sequencing the genomes of 1000 actinobacteria strains.</title>
        <authorList>
            <person name="Klenk H.-P."/>
        </authorList>
    </citation>
    <scope>NUCLEOTIDE SEQUENCE [LARGE SCALE GENOMIC DNA]</scope>
    <source>
        <strain evidence="2 3">DSM 43634</strain>
    </source>
</reference>
<evidence type="ECO:0000313" key="3">
    <source>
        <dbReference type="Proteomes" id="UP000271683"/>
    </source>
</evidence>
<gene>
    <name evidence="2" type="ORF">EDD30_1299</name>
</gene>
<proteinExistence type="predicted"/>
<dbReference type="RefSeq" id="WP_170047071.1">
    <property type="nucleotide sequence ID" value="NZ_RJKL01000001.1"/>
</dbReference>
<sequence length="51" mass="5041">MKKPVLIGLLIAAALLALIGVGGTAGGHHRGDAGDSRQATPPMDCIQTSCG</sequence>
<accession>A0A3N1GEB3</accession>
<protein>
    <submittedName>
        <fullName evidence="2">Uncharacterized protein</fullName>
    </submittedName>
</protein>
<organism evidence="2 3">
    <name type="scientific">Couchioplanes caeruleus</name>
    <dbReference type="NCBI Taxonomy" id="56438"/>
    <lineage>
        <taxon>Bacteria</taxon>
        <taxon>Bacillati</taxon>
        <taxon>Actinomycetota</taxon>
        <taxon>Actinomycetes</taxon>
        <taxon>Micromonosporales</taxon>
        <taxon>Micromonosporaceae</taxon>
        <taxon>Couchioplanes</taxon>
    </lineage>
</organism>
<dbReference type="AlphaFoldDB" id="A0A3N1GEB3"/>